<feature type="zinc finger region" description="C3H1-type" evidence="1">
    <location>
        <begin position="6"/>
        <end position="32"/>
    </location>
</feature>
<evidence type="ECO:0000313" key="6">
    <source>
        <dbReference type="Proteomes" id="UP001459277"/>
    </source>
</evidence>
<sequence>MVERKLFKTKLCVLYQKGRCSRQSCSFAHGDSELRGFSASYSGRRDYQGSDLRDKLARRHSPSRRYSPVRDARGRQMLREFSSSRSLERKRKRRKKQDFDGQGDFSGSLRMLEGTEDRVKEGKIMSIDSKDVLEEQLKKVQSDVNILDRRKFQLGVDLEESTQEADSLTSRIQELEAQLLEEKEEHKRITSKIKKFVKARNRYSRIQDELKRSQVRLQKLGDQLGSDIYRNGANEEDSINILSDGENIGSPITSPHNELQNDASPSKKRLCVNLYPSEEPKQGGHLDKTIRFKKLSRWNVQPAQSNHNEIELMKKAVNDGIDNHGPLANEGKHKRGKTVPTSIISADKMKGLESALVVPSTSMAGHVLEEEVEIELDKIEVVKTADTGIEKEPANEVIGVPLPLPPPPPIHQNNYSLVCSFHSALPFFWSLDYLHLLILVLYLVP</sequence>
<dbReference type="AlphaFoldDB" id="A0AAW2CW05"/>
<dbReference type="Proteomes" id="UP001459277">
    <property type="component" value="Unassembled WGS sequence"/>
</dbReference>
<proteinExistence type="predicted"/>
<evidence type="ECO:0000313" key="5">
    <source>
        <dbReference type="EMBL" id="KAL0001738.1"/>
    </source>
</evidence>
<feature type="domain" description="C3H1-type" evidence="4">
    <location>
        <begin position="6"/>
        <end position="32"/>
    </location>
</feature>
<keyword evidence="2" id="KW-0175">Coiled coil</keyword>
<gene>
    <name evidence="5" type="ORF">SO802_015519</name>
</gene>
<keyword evidence="1" id="KW-0863">Zinc-finger</keyword>
<dbReference type="InterPro" id="IPR045868">
    <property type="entry name" value="Znf_C3H13/40"/>
</dbReference>
<protein>
    <recommendedName>
        <fullName evidence="4">C3H1-type domain-containing protein</fullName>
    </recommendedName>
</protein>
<organism evidence="5 6">
    <name type="scientific">Lithocarpus litseifolius</name>
    <dbReference type="NCBI Taxonomy" id="425828"/>
    <lineage>
        <taxon>Eukaryota</taxon>
        <taxon>Viridiplantae</taxon>
        <taxon>Streptophyta</taxon>
        <taxon>Embryophyta</taxon>
        <taxon>Tracheophyta</taxon>
        <taxon>Spermatophyta</taxon>
        <taxon>Magnoliopsida</taxon>
        <taxon>eudicotyledons</taxon>
        <taxon>Gunneridae</taxon>
        <taxon>Pentapetalae</taxon>
        <taxon>rosids</taxon>
        <taxon>fabids</taxon>
        <taxon>Fagales</taxon>
        <taxon>Fagaceae</taxon>
        <taxon>Lithocarpus</taxon>
    </lineage>
</organism>
<dbReference type="PANTHER" id="PTHR38160:SF1">
    <property type="entry name" value="ZINC FINGER CCCH DOMAIN-CONTAINING PROTEIN 40"/>
    <property type="match status" value="1"/>
</dbReference>
<reference evidence="5 6" key="1">
    <citation type="submission" date="2024-01" db="EMBL/GenBank/DDBJ databases">
        <title>A telomere-to-telomere, gap-free genome of sweet tea (Lithocarpus litseifolius).</title>
        <authorList>
            <person name="Zhou J."/>
        </authorList>
    </citation>
    <scope>NUCLEOTIDE SEQUENCE [LARGE SCALE GENOMIC DNA]</scope>
    <source>
        <strain evidence="5">Zhou-2022a</strain>
        <tissue evidence="5">Leaf</tissue>
    </source>
</reference>
<dbReference type="Gene3D" id="4.10.1000.10">
    <property type="entry name" value="Zinc finger, CCCH-type"/>
    <property type="match status" value="1"/>
</dbReference>
<keyword evidence="1" id="KW-0862">Zinc</keyword>
<dbReference type="PANTHER" id="PTHR38160">
    <property type="entry name" value="ZINC FINGER CCCH DOMAIN-CONTAINING PROTEIN 40"/>
    <property type="match status" value="1"/>
</dbReference>
<evidence type="ECO:0000256" key="1">
    <source>
        <dbReference type="PROSITE-ProRule" id="PRU00723"/>
    </source>
</evidence>
<feature type="compositionally biased region" description="Basic and acidic residues" evidence="3">
    <location>
        <begin position="44"/>
        <end position="55"/>
    </location>
</feature>
<name>A0AAW2CW05_9ROSI</name>
<dbReference type="EMBL" id="JAZDWU010000005">
    <property type="protein sequence ID" value="KAL0001738.1"/>
    <property type="molecule type" value="Genomic_DNA"/>
</dbReference>
<dbReference type="PROSITE" id="PS50103">
    <property type="entry name" value="ZF_C3H1"/>
    <property type="match status" value="1"/>
</dbReference>
<accession>A0AAW2CW05</accession>
<dbReference type="InterPro" id="IPR000571">
    <property type="entry name" value="Znf_CCCH"/>
</dbReference>
<dbReference type="GO" id="GO:0008270">
    <property type="term" value="F:zinc ion binding"/>
    <property type="evidence" value="ECO:0007669"/>
    <property type="project" value="UniProtKB-KW"/>
</dbReference>
<keyword evidence="6" id="KW-1185">Reference proteome</keyword>
<keyword evidence="1" id="KW-0479">Metal-binding</keyword>
<evidence type="ECO:0000256" key="2">
    <source>
        <dbReference type="SAM" id="Coils"/>
    </source>
</evidence>
<evidence type="ECO:0000259" key="4">
    <source>
        <dbReference type="PROSITE" id="PS50103"/>
    </source>
</evidence>
<feature type="compositionally biased region" description="Basic and acidic residues" evidence="3">
    <location>
        <begin position="68"/>
        <end position="78"/>
    </location>
</feature>
<feature type="coiled-coil region" evidence="2">
    <location>
        <begin position="130"/>
        <end position="223"/>
    </location>
</feature>
<evidence type="ECO:0000256" key="3">
    <source>
        <dbReference type="SAM" id="MobiDB-lite"/>
    </source>
</evidence>
<feature type="region of interest" description="Disordered" evidence="3">
    <location>
        <begin position="44"/>
        <end position="112"/>
    </location>
</feature>
<comment type="caution">
    <text evidence="5">The sequence shown here is derived from an EMBL/GenBank/DDBJ whole genome shotgun (WGS) entry which is preliminary data.</text>
</comment>